<dbReference type="InterPro" id="IPR006665">
    <property type="entry name" value="OmpA-like"/>
</dbReference>
<evidence type="ECO:0000313" key="6">
    <source>
        <dbReference type="Proteomes" id="UP000509702"/>
    </source>
</evidence>
<dbReference type="AlphaFoldDB" id="A0A6N1ARW2"/>
<dbReference type="InterPro" id="IPR050330">
    <property type="entry name" value="Bact_OuterMem_StrucFunc"/>
</dbReference>
<keyword evidence="3" id="KW-1133">Transmembrane helix</keyword>
<keyword evidence="3" id="KW-0812">Transmembrane</keyword>
<dbReference type="PANTHER" id="PTHR30329:SF21">
    <property type="entry name" value="LIPOPROTEIN YIAD-RELATED"/>
    <property type="match status" value="1"/>
</dbReference>
<sequence>MAASTGAEEEGGEGYFASISDLMVGVLFVFLLMLTVFALNFRDAEEEQMVERARYEEALRRAELAETEAQQQAERARQAQAEAQRQSAEAARQRAQNEELRQLLTEAVAQLERDLENRQNLRNRLLLSLEQSLQDKGVRVSLDPSSGILRLSGDLLFETGRADYRAEAQQTIVTLADVLSGLLPCYAVGRQTDGCPADSMPILETMLVEGHTDRQPYRNLPRSESQARNDRLSTDRALAVFQTLRQTQPVLEGLRNIDGLPLLGVSGYGERRPLPEAQAATEEDYRRNRRIDLRFVLSARTSEELQRLRDRIRGLLGTAPGTTP</sequence>
<proteinExistence type="predicted"/>
<reference evidence="5 6" key="1">
    <citation type="submission" date="2020-06" db="EMBL/GenBank/DDBJ databases">
        <title>Complete genome of Azosprillum oryzae KACC14407.</title>
        <authorList>
            <person name="Kim M."/>
            <person name="Park Y.-J."/>
            <person name="Shin J.-H."/>
        </authorList>
    </citation>
    <scope>NUCLEOTIDE SEQUENCE [LARGE SCALE GENOMIC DNA]</scope>
    <source>
        <strain evidence="5 6">KACC 14407</strain>
        <plasmid evidence="5 6">unnamed6</plasmid>
    </source>
</reference>
<keyword evidence="1 3" id="KW-0472">Membrane</keyword>
<evidence type="ECO:0000259" key="4">
    <source>
        <dbReference type="PROSITE" id="PS51123"/>
    </source>
</evidence>
<evidence type="ECO:0000256" key="2">
    <source>
        <dbReference type="SAM" id="MobiDB-lite"/>
    </source>
</evidence>
<name>A0A6N1ARW2_9PROT</name>
<gene>
    <name evidence="5" type="ORF">HUE56_28160</name>
</gene>
<dbReference type="EMBL" id="CP054621">
    <property type="protein sequence ID" value="QKS54330.1"/>
    <property type="molecule type" value="Genomic_DNA"/>
</dbReference>
<accession>A0A6N1ARW2</accession>
<evidence type="ECO:0000256" key="1">
    <source>
        <dbReference type="PROSITE-ProRule" id="PRU00473"/>
    </source>
</evidence>
<dbReference type="Proteomes" id="UP000509702">
    <property type="component" value="Plasmid unnamed6"/>
</dbReference>
<keyword evidence="5" id="KW-0614">Plasmid</keyword>
<organism evidence="5 6">
    <name type="scientific">Azospirillum oryzae</name>
    <dbReference type="NCBI Taxonomy" id="286727"/>
    <lineage>
        <taxon>Bacteria</taxon>
        <taxon>Pseudomonadati</taxon>
        <taxon>Pseudomonadota</taxon>
        <taxon>Alphaproteobacteria</taxon>
        <taxon>Rhodospirillales</taxon>
        <taxon>Azospirillaceae</taxon>
        <taxon>Azospirillum</taxon>
    </lineage>
</organism>
<dbReference type="Gene3D" id="3.30.1330.60">
    <property type="entry name" value="OmpA-like domain"/>
    <property type="match status" value="1"/>
</dbReference>
<dbReference type="InterPro" id="IPR036737">
    <property type="entry name" value="OmpA-like_sf"/>
</dbReference>
<dbReference type="SUPFAM" id="SSF103088">
    <property type="entry name" value="OmpA-like"/>
    <property type="match status" value="1"/>
</dbReference>
<feature type="domain" description="OmpA-like" evidence="4">
    <location>
        <begin position="144"/>
        <end position="299"/>
    </location>
</feature>
<evidence type="ECO:0000313" key="5">
    <source>
        <dbReference type="EMBL" id="QKS54330.1"/>
    </source>
</evidence>
<dbReference type="OrthoDB" id="9814546at2"/>
<dbReference type="KEGG" id="aoz:HUE56_28160"/>
<protein>
    <submittedName>
        <fullName evidence="5">OmpA family protein</fullName>
    </submittedName>
</protein>
<keyword evidence="6" id="KW-1185">Reference proteome</keyword>
<feature type="transmembrane region" description="Helical" evidence="3">
    <location>
        <begin position="15"/>
        <end position="39"/>
    </location>
</feature>
<dbReference type="PANTHER" id="PTHR30329">
    <property type="entry name" value="STATOR ELEMENT OF FLAGELLAR MOTOR COMPLEX"/>
    <property type="match status" value="1"/>
</dbReference>
<geneLocation type="plasmid" evidence="5 6">
    <name>unnamed6</name>
</geneLocation>
<dbReference type="GO" id="GO:0016020">
    <property type="term" value="C:membrane"/>
    <property type="evidence" value="ECO:0007669"/>
    <property type="project" value="UniProtKB-UniRule"/>
</dbReference>
<feature type="region of interest" description="Disordered" evidence="2">
    <location>
        <begin position="66"/>
        <end position="94"/>
    </location>
</feature>
<evidence type="ECO:0000256" key="3">
    <source>
        <dbReference type="SAM" id="Phobius"/>
    </source>
</evidence>
<feature type="compositionally biased region" description="Low complexity" evidence="2">
    <location>
        <begin position="67"/>
        <end position="90"/>
    </location>
</feature>
<dbReference type="PROSITE" id="PS51123">
    <property type="entry name" value="OMPA_2"/>
    <property type="match status" value="1"/>
</dbReference>
<dbReference type="RefSeq" id="WP_149201501.1">
    <property type="nucleotide sequence ID" value="NZ_BSOV01000011.1"/>
</dbReference>